<dbReference type="InterPro" id="IPR011231">
    <property type="entry name" value="Phage_VT1-Sakai_H0018"/>
</dbReference>
<proteinExistence type="predicted"/>
<dbReference type="Proteomes" id="UP000257706">
    <property type="component" value="Unassembled WGS sequence"/>
</dbReference>
<sequence length="140" mass="13609">MPRQSLATLTLSFTATAPITVCRACGFDGAMVAAAGAKVFGVSDQTLKIGEAGTLTVAGTTVIETGGAFPVGASLVTDAQGRAVAVSGPLAVAAGATAVQSAAADGATVLTGADLPEFVFADALEASAGAGRKVEVLLRR</sequence>
<dbReference type="EMBL" id="DMAI01000331">
    <property type="protein sequence ID" value="HAE49760.1"/>
    <property type="molecule type" value="Genomic_DNA"/>
</dbReference>
<accession>A0A3B9IPU4</accession>
<dbReference type="AlphaFoldDB" id="A0A3B9IPU4"/>
<evidence type="ECO:0000313" key="2">
    <source>
        <dbReference type="Proteomes" id="UP000257706"/>
    </source>
</evidence>
<evidence type="ECO:0008006" key="3">
    <source>
        <dbReference type="Google" id="ProtNLM"/>
    </source>
</evidence>
<organism evidence="1 2">
    <name type="scientific">Tistrella mobilis</name>
    <dbReference type="NCBI Taxonomy" id="171437"/>
    <lineage>
        <taxon>Bacteria</taxon>
        <taxon>Pseudomonadati</taxon>
        <taxon>Pseudomonadota</taxon>
        <taxon>Alphaproteobacteria</taxon>
        <taxon>Geminicoccales</taxon>
        <taxon>Geminicoccaceae</taxon>
        <taxon>Tistrella</taxon>
    </lineage>
</organism>
<protein>
    <recommendedName>
        <fullName evidence="3">DUF2190 domain-containing protein</fullName>
    </recommendedName>
</protein>
<reference evidence="1 2" key="1">
    <citation type="journal article" date="2018" name="Nat. Biotechnol.">
        <title>A standardized bacterial taxonomy based on genome phylogeny substantially revises the tree of life.</title>
        <authorList>
            <person name="Parks D.H."/>
            <person name="Chuvochina M."/>
            <person name="Waite D.W."/>
            <person name="Rinke C."/>
            <person name="Skarshewski A."/>
            <person name="Chaumeil P.A."/>
            <person name="Hugenholtz P."/>
        </authorList>
    </citation>
    <scope>NUCLEOTIDE SEQUENCE [LARGE SCALE GENOMIC DNA]</scope>
    <source>
        <strain evidence="1">UBA8739</strain>
    </source>
</reference>
<evidence type="ECO:0000313" key="1">
    <source>
        <dbReference type="EMBL" id="HAE49760.1"/>
    </source>
</evidence>
<gene>
    <name evidence="1" type="ORF">DCK97_20280</name>
</gene>
<dbReference type="Pfam" id="PF09956">
    <property type="entry name" value="Phage_cement_2"/>
    <property type="match status" value="1"/>
</dbReference>
<name>A0A3B9IPU4_9PROT</name>
<comment type="caution">
    <text evidence="1">The sequence shown here is derived from an EMBL/GenBank/DDBJ whole genome shotgun (WGS) entry which is preliminary data.</text>
</comment>